<dbReference type="PANTHER" id="PTHR46796">
    <property type="entry name" value="HTH-TYPE TRANSCRIPTIONAL ACTIVATOR RHAS-RELATED"/>
    <property type="match status" value="1"/>
</dbReference>
<sequence>MSYIPSMTAYTQGITPTAPVKWRCLDGAVGVFWEASCKVGAKGYYVSTDPRVMIFFNDISAQFNMSNQSEGPGLDLRAMCRAIYVPAGVPMWTSACADHRFSHLDVHIHRDRLLKFLTPSLGTSAARAALVRPVEMHDIGSIEPLANLLVHEVDKPSRHLVYAESLVGSLVTGLLDIPIDDDEGWKYKLSQAQLNKLVSRAAMDGGLRLTVAEMAATVGLSESWFNKVFKNTTGQTPLQWQLGRRVELAQQIMLESDMTVTDVAAKLGFTDQAHLTKTFKQVVGDTPASWRRMHKAR</sequence>
<evidence type="ECO:0000313" key="5">
    <source>
        <dbReference type="EMBL" id="MQY48544.1"/>
    </source>
</evidence>
<organism evidence="5 6">
    <name type="scientific">Endobacterium cereale</name>
    <dbReference type="NCBI Taxonomy" id="2663029"/>
    <lineage>
        <taxon>Bacteria</taxon>
        <taxon>Pseudomonadati</taxon>
        <taxon>Pseudomonadota</taxon>
        <taxon>Alphaproteobacteria</taxon>
        <taxon>Hyphomicrobiales</taxon>
        <taxon>Rhizobiaceae</taxon>
        <taxon>Endobacterium</taxon>
    </lineage>
</organism>
<dbReference type="GO" id="GO:0043565">
    <property type="term" value="F:sequence-specific DNA binding"/>
    <property type="evidence" value="ECO:0007669"/>
    <property type="project" value="InterPro"/>
</dbReference>
<comment type="caution">
    <text evidence="5">The sequence shown here is derived from an EMBL/GenBank/DDBJ whole genome shotgun (WGS) entry which is preliminary data.</text>
</comment>
<dbReference type="Pfam" id="PF12833">
    <property type="entry name" value="HTH_18"/>
    <property type="match status" value="1"/>
</dbReference>
<feature type="domain" description="HTH araC/xylS-type" evidence="4">
    <location>
        <begin position="192"/>
        <end position="293"/>
    </location>
</feature>
<keyword evidence="1" id="KW-0805">Transcription regulation</keyword>
<name>A0A6A8ACS9_9HYPH</name>
<dbReference type="EMBL" id="WIXI01000048">
    <property type="protein sequence ID" value="MQY48544.1"/>
    <property type="molecule type" value="Genomic_DNA"/>
</dbReference>
<dbReference type="AlphaFoldDB" id="A0A6A8ACS9"/>
<dbReference type="RefSeq" id="WP_324184857.1">
    <property type="nucleotide sequence ID" value="NZ_JAYKOO010000002.1"/>
</dbReference>
<dbReference type="InterPro" id="IPR018060">
    <property type="entry name" value="HTH_AraC"/>
</dbReference>
<dbReference type="Proteomes" id="UP000435138">
    <property type="component" value="Unassembled WGS sequence"/>
</dbReference>
<dbReference type="InterPro" id="IPR018062">
    <property type="entry name" value="HTH_AraC-typ_CS"/>
</dbReference>
<evidence type="ECO:0000256" key="2">
    <source>
        <dbReference type="ARBA" id="ARBA00023125"/>
    </source>
</evidence>
<keyword evidence="2" id="KW-0238">DNA-binding</keyword>
<dbReference type="PROSITE" id="PS01124">
    <property type="entry name" value="HTH_ARAC_FAMILY_2"/>
    <property type="match status" value="1"/>
</dbReference>
<dbReference type="SUPFAM" id="SSF46689">
    <property type="entry name" value="Homeodomain-like"/>
    <property type="match status" value="2"/>
</dbReference>
<dbReference type="InterPro" id="IPR009057">
    <property type="entry name" value="Homeodomain-like_sf"/>
</dbReference>
<dbReference type="GO" id="GO:0003700">
    <property type="term" value="F:DNA-binding transcription factor activity"/>
    <property type="evidence" value="ECO:0007669"/>
    <property type="project" value="InterPro"/>
</dbReference>
<evidence type="ECO:0000313" key="6">
    <source>
        <dbReference type="Proteomes" id="UP000435138"/>
    </source>
</evidence>
<gene>
    <name evidence="5" type="ORF">GAO09_21140</name>
</gene>
<dbReference type="Gene3D" id="1.10.10.60">
    <property type="entry name" value="Homeodomain-like"/>
    <property type="match status" value="2"/>
</dbReference>
<accession>A0A6A8ACS9</accession>
<evidence type="ECO:0000259" key="4">
    <source>
        <dbReference type="PROSITE" id="PS01124"/>
    </source>
</evidence>
<protein>
    <submittedName>
        <fullName evidence="5">AraC family transcriptional regulator</fullName>
    </submittedName>
</protein>
<dbReference type="PANTHER" id="PTHR46796:SF14">
    <property type="entry name" value="TRANSCRIPTIONAL REGULATORY PROTEIN"/>
    <property type="match status" value="1"/>
</dbReference>
<dbReference type="SMART" id="SM00342">
    <property type="entry name" value="HTH_ARAC"/>
    <property type="match status" value="1"/>
</dbReference>
<evidence type="ECO:0000256" key="3">
    <source>
        <dbReference type="ARBA" id="ARBA00023163"/>
    </source>
</evidence>
<evidence type="ECO:0000256" key="1">
    <source>
        <dbReference type="ARBA" id="ARBA00023015"/>
    </source>
</evidence>
<dbReference type="InterPro" id="IPR050204">
    <property type="entry name" value="AraC_XylS_family_regulators"/>
</dbReference>
<dbReference type="PROSITE" id="PS00041">
    <property type="entry name" value="HTH_ARAC_FAMILY_1"/>
    <property type="match status" value="2"/>
</dbReference>
<keyword evidence="3" id="KW-0804">Transcription</keyword>
<keyword evidence="6" id="KW-1185">Reference proteome</keyword>
<proteinExistence type="predicted"/>
<reference evidence="5 6" key="1">
    <citation type="submission" date="2019-11" db="EMBL/GenBank/DDBJ databases">
        <title>Genome analysis of Rhizobacterium cereale a novel genus and species isolated from maize roots in North Spain.</title>
        <authorList>
            <person name="Menendez E."/>
            <person name="Flores-Felix J.D."/>
            <person name="Ramirez-Bahena M.-H."/>
            <person name="Igual J.M."/>
            <person name="Garcia-Fraile P."/>
            <person name="Peix A."/>
            <person name="Velazquez E."/>
        </authorList>
    </citation>
    <scope>NUCLEOTIDE SEQUENCE [LARGE SCALE GENOMIC DNA]</scope>
    <source>
        <strain evidence="5 6">RZME27</strain>
    </source>
</reference>